<evidence type="ECO:0000259" key="8">
    <source>
        <dbReference type="Pfam" id="PF00296"/>
    </source>
</evidence>
<dbReference type="InterPro" id="IPR019911">
    <property type="entry name" value="Alkanesulphonate_mOase_FMN-dep"/>
</dbReference>
<comment type="function">
    <text evidence="7">Catalyzes the desulfonation of aliphatic sulfonates.</text>
</comment>
<dbReference type="RefSeq" id="WP_068686702.1">
    <property type="nucleotide sequence ID" value="NZ_LYPA01000075.1"/>
</dbReference>
<reference evidence="9 10" key="1">
    <citation type="submission" date="2016-05" db="EMBL/GenBank/DDBJ databases">
        <title>Paenibacillus oryzae. sp. nov., isolated from the rice root.</title>
        <authorList>
            <person name="Zhang J."/>
            <person name="Zhang X."/>
        </authorList>
    </citation>
    <scope>NUCLEOTIDE SEQUENCE [LARGE SCALE GENOMIC DNA]</scope>
    <source>
        <strain evidence="9 10">1DrF-4</strain>
    </source>
</reference>
<evidence type="ECO:0000256" key="7">
    <source>
        <dbReference type="HAMAP-Rule" id="MF_01229"/>
    </source>
</evidence>
<evidence type="ECO:0000256" key="3">
    <source>
        <dbReference type="ARBA" id="ARBA00022630"/>
    </source>
</evidence>
<keyword evidence="3 7" id="KW-0285">Flavoprotein</keyword>
<comment type="catalytic activity">
    <reaction evidence="7">
        <text>an alkanesulfonate + FMNH2 + O2 = an aldehyde + FMN + sulfite + H2O + 2 H(+)</text>
        <dbReference type="Rhea" id="RHEA:23064"/>
        <dbReference type="ChEBI" id="CHEBI:15377"/>
        <dbReference type="ChEBI" id="CHEBI:15378"/>
        <dbReference type="ChEBI" id="CHEBI:15379"/>
        <dbReference type="ChEBI" id="CHEBI:17359"/>
        <dbReference type="ChEBI" id="CHEBI:17478"/>
        <dbReference type="ChEBI" id="CHEBI:57618"/>
        <dbReference type="ChEBI" id="CHEBI:58210"/>
        <dbReference type="ChEBI" id="CHEBI:134249"/>
        <dbReference type="EC" id="1.14.14.5"/>
    </reaction>
</comment>
<dbReference type="EC" id="1.14.14.5" evidence="2 7"/>
<keyword evidence="4 7" id="KW-0288">FMN</keyword>
<dbReference type="PANTHER" id="PTHR42847:SF4">
    <property type="entry name" value="ALKANESULFONATE MONOOXYGENASE-RELATED"/>
    <property type="match status" value="1"/>
</dbReference>
<evidence type="ECO:0000256" key="4">
    <source>
        <dbReference type="ARBA" id="ARBA00022643"/>
    </source>
</evidence>
<dbReference type="InterPro" id="IPR050172">
    <property type="entry name" value="SsuD_RutA_monooxygenase"/>
</dbReference>
<keyword evidence="5 7" id="KW-0560">Oxidoreductase</keyword>
<sequence>MEVFWFIPTHGDGRHLGTQEGARAVSFAYCRQIAQAADELGFGGVLLPTGKSCEDPWVVASTLVPVTKKLKFLVAVRPGLMSPTTAARMAATLDRFSEGRLLINVVAGGDPVEMAGEGLFLDHDKRYGMTDEFLDIWRKEMKGEQVDYEGKHLKVAGGKLLYPSVQKPHPPLYFGGSSQAAMEVAAEHVDVYLTWGEPLEQVKEKIAVMTSRAEAHGRKLRFGIRLHVIVRPTEEEAWAAADELISHLDDETIQAAQSIFARMDSEGQRRMSELHGGDRSKLVIGPNLWAGIGLVRGGAGTALVGSPENVAERMREYEALGIETFILSGYPHLEEAYRTAELLFPQLNLAPASSGHPAYVSPFGEMIASNLLPGAAKTAAGHREGA</sequence>
<dbReference type="SUPFAM" id="SSF51679">
    <property type="entry name" value="Bacterial luciferase-like"/>
    <property type="match status" value="1"/>
</dbReference>
<evidence type="ECO:0000313" key="9">
    <source>
        <dbReference type="EMBL" id="OBR63125.1"/>
    </source>
</evidence>
<dbReference type="AlphaFoldDB" id="A0A1A5YCK6"/>
<dbReference type="InterPro" id="IPR036661">
    <property type="entry name" value="Luciferase-like_sf"/>
</dbReference>
<dbReference type="EMBL" id="LYPA01000075">
    <property type="protein sequence ID" value="OBR63125.1"/>
    <property type="molecule type" value="Genomic_DNA"/>
</dbReference>
<feature type="domain" description="Luciferase-like" evidence="8">
    <location>
        <begin position="1"/>
        <end position="323"/>
    </location>
</feature>
<dbReference type="Pfam" id="PF00296">
    <property type="entry name" value="Bac_luciferase"/>
    <property type="match status" value="1"/>
</dbReference>
<name>A0A1A5YCK6_9BACL</name>
<dbReference type="OrthoDB" id="9814695at2"/>
<gene>
    <name evidence="7" type="primary">ssuD</name>
    <name evidence="9" type="ORF">A7K91_23785</name>
</gene>
<evidence type="ECO:0000256" key="5">
    <source>
        <dbReference type="ARBA" id="ARBA00023002"/>
    </source>
</evidence>
<evidence type="ECO:0000256" key="2">
    <source>
        <dbReference type="ARBA" id="ARBA00012113"/>
    </source>
</evidence>
<dbReference type="STRING" id="1844972.A7K91_23785"/>
<evidence type="ECO:0000256" key="6">
    <source>
        <dbReference type="ARBA" id="ARBA00023033"/>
    </source>
</evidence>
<dbReference type="PANTHER" id="PTHR42847">
    <property type="entry name" value="ALKANESULFONATE MONOOXYGENASE"/>
    <property type="match status" value="1"/>
</dbReference>
<keyword evidence="6 7" id="KW-0503">Monooxygenase</keyword>
<dbReference type="NCBIfam" id="NF001939">
    <property type="entry name" value="PRK00719.1"/>
    <property type="match status" value="1"/>
</dbReference>
<protein>
    <recommendedName>
        <fullName evidence="2 7">Alkanesulfonate monooxygenase</fullName>
        <ecNumber evidence="2 7">1.14.14.5</ecNumber>
    </recommendedName>
    <alternativeName>
        <fullName evidence="7">FMNH2-dependent aliphatic sulfonate monooxygenase</fullName>
    </alternativeName>
</protein>
<dbReference type="Proteomes" id="UP000092024">
    <property type="component" value="Unassembled WGS sequence"/>
</dbReference>
<accession>A0A1A5YCK6</accession>
<dbReference type="GO" id="GO:0008726">
    <property type="term" value="F:alkanesulfonate monooxygenase activity"/>
    <property type="evidence" value="ECO:0007669"/>
    <property type="project" value="UniProtKB-UniRule"/>
</dbReference>
<dbReference type="HAMAP" id="MF_01229">
    <property type="entry name" value="Alkanesulf_monooxygen"/>
    <property type="match status" value="1"/>
</dbReference>
<dbReference type="Gene3D" id="3.20.20.30">
    <property type="entry name" value="Luciferase-like domain"/>
    <property type="match status" value="1"/>
</dbReference>
<proteinExistence type="inferred from homology"/>
<organism evidence="9 10">
    <name type="scientific">Paenibacillus oryzae</name>
    <dbReference type="NCBI Taxonomy" id="1844972"/>
    <lineage>
        <taxon>Bacteria</taxon>
        <taxon>Bacillati</taxon>
        <taxon>Bacillota</taxon>
        <taxon>Bacilli</taxon>
        <taxon>Bacillales</taxon>
        <taxon>Paenibacillaceae</taxon>
        <taxon>Paenibacillus</taxon>
    </lineage>
</organism>
<dbReference type="GO" id="GO:0046306">
    <property type="term" value="P:alkanesulfonate catabolic process"/>
    <property type="evidence" value="ECO:0007669"/>
    <property type="project" value="TreeGrafter"/>
</dbReference>
<dbReference type="InterPro" id="IPR011251">
    <property type="entry name" value="Luciferase-like_dom"/>
</dbReference>
<dbReference type="CDD" id="cd01094">
    <property type="entry name" value="Alkanesulfonate_monoxygenase"/>
    <property type="match status" value="1"/>
</dbReference>
<comment type="caution">
    <text evidence="9">The sequence shown here is derived from an EMBL/GenBank/DDBJ whole genome shotgun (WGS) entry which is preliminary data.</text>
</comment>
<evidence type="ECO:0000256" key="1">
    <source>
        <dbReference type="ARBA" id="ARBA00007044"/>
    </source>
</evidence>
<evidence type="ECO:0000313" key="10">
    <source>
        <dbReference type="Proteomes" id="UP000092024"/>
    </source>
</evidence>
<comment type="similarity">
    <text evidence="1 7">Belongs to the SsuD family.</text>
</comment>
<keyword evidence="10" id="KW-1185">Reference proteome</keyword>
<dbReference type="NCBIfam" id="TIGR03565">
    <property type="entry name" value="alk_sulf_monoox"/>
    <property type="match status" value="1"/>
</dbReference>